<evidence type="ECO:0000256" key="3">
    <source>
        <dbReference type="ARBA" id="ARBA00023242"/>
    </source>
</evidence>
<sequence>MLRYVEFVIHISGSHDRRKTDVLLLLTDCVYFQVVSSMDAMKYSMEADKYRSPYMPPSTLAMSMYSDPKYMDSSSKSYLERGYLDSTSALTKAYFESSKMYMDSKYNPDPTRSYPIDIGKMYSDSPPTQQVPGNLGSPRSPESPDVKTNQERQDGASSSSSTTTSSAGASPGALPGYYPGGGMQQGPSVPGLLPMAQYASQYPSQTPGGEFRRPLTNASEECLFLQLKCDLLVHFETLEIAKMLHNVYKGVPRFAKKQFIALKQSTNLKENFGDNEYLVLAKMQISFPTILPGESFPKVQCRKIFLEKLDIIRRYLSASARMKREQNNATRNAAVLLQKEAIFMNHRRGGTITQHWKKQHTPAIWRLTAAYLIDTGKNGCFLPVFHQLPDETNHSVVPVHLYHNTVQVAETVSDPTCTHKPRQPTPKNNALKTVTPIHNQEHIKRPMNAFMVWSRGQRRKMAQENPKMHNSEISKRLGAEWKLLSESEKRPFIDEAKRLRALHMKEHPDYKYRPRRKPKPLLKKEPKFGFSISPLISPSMDGQNMPRSMMPPISVATSLPSLLSHHPDQDPLKIPRSLFPPLPYLYPFRHPDESKFAAELALLYSNSHLYPPSINWPINNLTSNVNGPCNICPPAFPRRTPSPDGMKRPVCVIMKNDEFRNEGIAAGHVI</sequence>
<dbReference type="GO" id="GO:0005634">
    <property type="term" value="C:nucleus"/>
    <property type="evidence" value="ECO:0007669"/>
    <property type="project" value="UniProtKB-SubCell"/>
</dbReference>
<dbReference type="AlphaFoldDB" id="A0A8J6HCT2"/>
<dbReference type="Pfam" id="PF00505">
    <property type="entry name" value="HMG_box"/>
    <property type="match status" value="1"/>
</dbReference>
<dbReference type="Gene3D" id="1.10.30.10">
    <property type="entry name" value="High mobility group box domain"/>
    <property type="match status" value="1"/>
</dbReference>
<dbReference type="GO" id="GO:0007420">
    <property type="term" value="P:brain development"/>
    <property type="evidence" value="ECO:0007669"/>
    <property type="project" value="TreeGrafter"/>
</dbReference>
<comment type="subcellular location">
    <subcellularLocation>
        <location evidence="1">Nucleus</location>
    </subcellularLocation>
</comment>
<evidence type="ECO:0000259" key="6">
    <source>
        <dbReference type="PROSITE" id="PS50118"/>
    </source>
</evidence>
<evidence type="ECO:0000256" key="5">
    <source>
        <dbReference type="SAM" id="MobiDB-lite"/>
    </source>
</evidence>
<feature type="DNA-binding region" description="HMG box" evidence="4">
    <location>
        <begin position="443"/>
        <end position="511"/>
    </location>
</feature>
<feature type="compositionally biased region" description="Low complexity" evidence="5">
    <location>
        <begin position="155"/>
        <end position="177"/>
    </location>
</feature>
<dbReference type="Proteomes" id="UP000719412">
    <property type="component" value="Unassembled WGS sequence"/>
</dbReference>
<keyword evidence="3 4" id="KW-0539">Nucleus</keyword>
<dbReference type="PANTHER" id="PTHR10270">
    <property type="entry name" value="SOX TRANSCRIPTION FACTOR"/>
    <property type="match status" value="1"/>
</dbReference>
<dbReference type="SUPFAM" id="SSF47095">
    <property type="entry name" value="HMG-box"/>
    <property type="match status" value="1"/>
</dbReference>
<gene>
    <name evidence="7" type="ORF">GEV33_010751</name>
</gene>
<dbReference type="GO" id="GO:0030182">
    <property type="term" value="P:neuron differentiation"/>
    <property type="evidence" value="ECO:0007669"/>
    <property type="project" value="TreeGrafter"/>
</dbReference>
<organism evidence="7 8">
    <name type="scientific">Tenebrio molitor</name>
    <name type="common">Yellow mealworm beetle</name>
    <dbReference type="NCBI Taxonomy" id="7067"/>
    <lineage>
        <taxon>Eukaryota</taxon>
        <taxon>Metazoa</taxon>
        <taxon>Ecdysozoa</taxon>
        <taxon>Arthropoda</taxon>
        <taxon>Hexapoda</taxon>
        <taxon>Insecta</taxon>
        <taxon>Pterygota</taxon>
        <taxon>Neoptera</taxon>
        <taxon>Endopterygota</taxon>
        <taxon>Coleoptera</taxon>
        <taxon>Polyphaga</taxon>
        <taxon>Cucujiformia</taxon>
        <taxon>Tenebrionidae</taxon>
        <taxon>Tenebrio</taxon>
    </lineage>
</organism>
<dbReference type="GO" id="GO:0000978">
    <property type="term" value="F:RNA polymerase II cis-regulatory region sequence-specific DNA binding"/>
    <property type="evidence" value="ECO:0007669"/>
    <property type="project" value="TreeGrafter"/>
</dbReference>
<dbReference type="FunFam" id="1.10.30.10:FF:000002">
    <property type="entry name" value="transcription factor Sox-2"/>
    <property type="match status" value="1"/>
</dbReference>
<protein>
    <recommendedName>
        <fullName evidence="6">HMG box domain-containing protein</fullName>
    </recommendedName>
</protein>
<dbReference type="PROSITE" id="PS50118">
    <property type="entry name" value="HMG_BOX_2"/>
    <property type="match status" value="1"/>
</dbReference>
<accession>A0A8J6HCT2</accession>
<proteinExistence type="predicted"/>
<dbReference type="InterPro" id="IPR036910">
    <property type="entry name" value="HMG_box_dom_sf"/>
</dbReference>
<evidence type="ECO:0000256" key="2">
    <source>
        <dbReference type="ARBA" id="ARBA00023125"/>
    </source>
</evidence>
<dbReference type="PANTHER" id="PTHR10270:SF324">
    <property type="entry name" value="SOX DOMAIN-CONTAINING PROTEIN DICHAETE-RELATED"/>
    <property type="match status" value="1"/>
</dbReference>
<evidence type="ECO:0000313" key="8">
    <source>
        <dbReference type="Proteomes" id="UP000719412"/>
    </source>
</evidence>
<reference evidence="7" key="2">
    <citation type="submission" date="2021-08" db="EMBL/GenBank/DDBJ databases">
        <authorList>
            <person name="Eriksson T."/>
        </authorList>
    </citation>
    <scope>NUCLEOTIDE SEQUENCE</scope>
    <source>
        <strain evidence="7">Stoneville</strain>
        <tissue evidence="7">Whole head</tissue>
    </source>
</reference>
<dbReference type="SMART" id="SM00398">
    <property type="entry name" value="HMG"/>
    <property type="match status" value="1"/>
</dbReference>
<dbReference type="EMBL" id="JABDTM020026348">
    <property type="protein sequence ID" value="KAH0812037.1"/>
    <property type="molecule type" value="Genomic_DNA"/>
</dbReference>
<keyword evidence="2 4" id="KW-0238">DNA-binding</keyword>
<feature type="compositionally biased region" description="Basic and acidic residues" evidence="5">
    <location>
        <begin position="142"/>
        <end position="154"/>
    </location>
</feature>
<dbReference type="InterPro" id="IPR009071">
    <property type="entry name" value="HMG_box_dom"/>
</dbReference>
<dbReference type="GO" id="GO:0001228">
    <property type="term" value="F:DNA-binding transcription activator activity, RNA polymerase II-specific"/>
    <property type="evidence" value="ECO:0007669"/>
    <property type="project" value="TreeGrafter"/>
</dbReference>
<name>A0A8J6HCT2_TENMO</name>
<dbReference type="InterPro" id="IPR050140">
    <property type="entry name" value="SRY-related_HMG-box_TF-like"/>
</dbReference>
<evidence type="ECO:0000256" key="1">
    <source>
        <dbReference type="ARBA" id="ARBA00004123"/>
    </source>
</evidence>
<evidence type="ECO:0000313" key="7">
    <source>
        <dbReference type="EMBL" id="KAH0812037.1"/>
    </source>
</evidence>
<evidence type="ECO:0000256" key="4">
    <source>
        <dbReference type="PROSITE-ProRule" id="PRU00267"/>
    </source>
</evidence>
<reference evidence="7" key="1">
    <citation type="journal article" date="2020" name="J Insects Food Feed">
        <title>The yellow mealworm (Tenebrio molitor) genome: a resource for the emerging insects as food and feed industry.</title>
        <authorList>
            <person name="Eriksson T."/>
            <person name="Andere A."/>
            <person name="Kelstrup H."/>
            <person name="Emery V."/>
            <person name="Picard C."/>
        </authorList>
    </citation>
    <scope>NUCLEOTIDE SEQUENCE</scope>
    <source>
        <strain evidence="7">Stoneville</strain>
        <tissue evidence="7">Whole head</tissue>
    </source>
</reference>
<comment type="caution">
    <text evidence="7">The sequence shown here is derived from an EMBL/GenBank/DDBJ whole genome shotgun (WGS) entry which is preliminary data.</text>
</comment>
<keyword evidence="8" id="KW-1185">Reference proteome</keyword>
<feature type="domain" description="HMG box" evidence="6">
    <location>
        <begin position="443"/>
        <end position="511"/>
    </location>
</feature>
<dbReference type="CDD" id="cd01388">
    <property type="entry name" value="HMG-box_SoxB"/>
    <property type="match status" value="1"/>
</dbReference>
<dbReference type="GO" id="GO:0000122">
    <property type="term" value="P:negative regulation of transcription by RNA polymerase II"/>
    <property type="evidence" value="ECO:0007669"/>
    <property type="project" value="TreeGrafter"/>
</dbReference>
<feature type="region of interest" description="Disordered" evidence="5">
    <location>
        <begin position="112"/>
        <end position="192"/>
    </location>
</feature>